<feature type="domain" description="GTF3C1 extended winged-helix" evidence="9">
    <location>
        <begin position="795"/>
        <end position="896"/>
    </location>
</feature>
<comment type="subcellular location">
    <subcellularLocation>
        <location evidence="1">Nucleus</location>
    </subcellularLocation>
</comment>
<dbReference type="InterPro" id="IPR056467">
    <property type="entry name" value="eWH_GTF3C1"/>
</dbReference>
<keyword evidence="3" id="KW-0238">DNA-binding</keyword>
<dbReference type="InterPro" id="IPR056428">
    <property type="entry name" value="WH_GTF3C1"/>
</dbReference>
<feature type="region of interest" description="Disordered" evidence="6">
    <location>
        <begin position="20"/>
        <end position="50"/>
    </location>
</feature>
<dbReference type="InterPro" id="IPR007309">
    <property type="entry name" value="TFIIIC_Bblock-bd"/>
</dbReference>
<evidence type="ECO:0000313" key="11">
    <source>
        <dbReference type="Proteomes" id="UP001159042"/>
    </source>
</evidence>
<evidence type="ECO:0000256" key="3">
    <source>
        <dbReference type="ARBA" id="ARBA00023125"/>
    </source>
</evidence>
<evidence type="ECO:0000259" key="7">
    <source>
        <dbReference type="Pfam" id="PF04182"/>
    </source>
</evidence>
<sequence>MGKLIEQKYSDISHKIIKKHAKKDPFRSLDNAQSGKRKLPSINDDDEPHPKTLKTGLVNIEVNPPEVPTDPTAQELNESTPKTYAVQNGDNIWLETDENNSKDLFLQDELLDSYHSYTTNDFGFQILDEICLEGLDGITIEAFWKRLSTALRNLTFIRDDIKESIWRFIRNKSSLQFFKLVEPRGVLEIYDRMQYVDPDVGVVMEPICELPDIYPHALVTNPNVQGSCSTFDTRKDITADVIHLDLKSAEQIYSTSLVIVASQKLRKNALFYESSDPTAELMNMDYCFLERIGRSRKHGELTQGNVAVTNYLKIDPKSSFHYQKQLVQYNLLAKQSFYIKSMLVDQNKTGKLLHLRRFFHKIKPKQMLLAEQIINVIKQRPECRIEVGELRRIFERTGRQANKIMKSPEFRKFAKTTLVVYRDLYPDAAKSEYMRKSKPTEKFIKCKELINPYLNVSANWSVEQEDSDNENEEEEEITGGKFYNMECFKQVYYHILSKGKQGCTLGEIQNLLGMNINIVRMCIKKLLTRSTIMMRKLDRGKQRYILYYASCLDCEEDIKINLNPGPPEPCSSIADEFRKRKREVENLFKAVPSEVAVVKRPRDSKPKLDIPKFKCAFFIRVAQELDYHPYDDNSDRIRAKFNCKERDCYIKLNAAFPRREQLFEINKLLNEITSSIQVATIKINFESDSMCYTSNPSVDFVTKVILLKAALGEAVINASTLNCFTHKRRRTDTPALLDTSTNKATEKSNNPLQYMGPEPVTVFTKTEDNVTVEIVVSTPPKEFKDDSSYPALRQLSERVISRIRIILGAVYDKMICEDIFKLIKVVEEEELKQGYKKKMDRKSLARILRRLVDEGYVKIFKLFISNDKITKTQTFGCHPSVCYTDTLIQSACQQLKWKYFIGTAKKTTKANVPALQSNIEERMQTQSPFNQSDVMNSILQMTKLEKMKHKELSNKPCRGLPRRGYGFKPKFVRMRIIHEFLFYLIYGCDRNSEPLSQDEVEDLFESYCINVTKDDLKNIPSIYCKEISWKMFIPPLPHHADWMTGWALLCDVILRLPISVLCKIHNVRFEVPELTETLNHPIKRFYLVKDLPESIREPVLFKRKYLFDIHESICRLCWCGLLQFGPQKYKEKDQVFIYLNRMASLLDTTTTEPGYNKVSNKEYKKLAFFFNSPADIESYWFNTYGICLSTKLNAKLGGQLVTIFDPQSRPELSKALRSKTPEEALQDDNGEMPGDKRGAAGFDSSLWSHIMRNWFWATQKRRGVNKAVVGLRQEKLEKITPTNLSYDQLHTLSQSNKVFLPKKTGKQAKAKPRKCVQMPVRPSKTTKKITRRIPMRRKTKKRKYLIDHVDVTIVKKLGVQRIKWTPNEDKKLALCLAANILLNAHPSKQVIPYTVVRDVLHRSAPESRDKTSRACQRRLKKQVLKKYHYVKDNALNLLHLKPIGDYYTKLINDIKNRKSSNDTARITEAQLTVAFIILMSHLLKHEEEALTYLQGNPAITNYLSEEQLEFTENNLITLDESAQKFKYRDAENDEEIKRDVLKSVIHSSLGCKGKPGVTFQLFRIYQKYPDYLISESLDELRRGQAISFNRFVKKSQEHRWSAPFQLSNLYIFSQSSTFGVTTSVEAYKTFLNVQSDEKFLDFTQETVASKKYGQLLGLNEFCTFWQQVEFKFYLPRTTVILNPHIKDHGELVDELALRWQSKLKKILQDNVDADIDQENENENSSKSQDADVASTSKEDAASDADHRRSFPLSFMDDNQTNPLNLTVETGNSQTIDRLKTWVTDCMEADKERRSPSPEFIDGDNASQVESARNDGATERCDSYDEVDKISTYSLRKAFTRDQIPTLDEIKEGMLKYTSTNEERIIPHITDLCSLLNKDCSESNLSEEKLERLKSHFITQYAFLEDLIVEDVDQLRNHYMVEYIESKLQNRQLWDKITSNLEISRPGSVSEVYSLLLRTCGNCDVDLVDSIIKFVEEKEILGATAVQIKECFGQFCMLEATLQALVDTRIFVRVGICSVTFVHYTHQSPWIIETFTLSTDEQLVLEEQVSSQKDVRENIEKQLQEKKLINTYMMPWIKVDGALNEDVFKTWLCNVASHCFDNPGISFVKLCEKFCYIKPVDIFYLLEILRDLGCIELLAYEGNEQSLFSSNEYVFERGATFLDNFDNIYIAPNNVSMTRLGSFLYQNNLV</sequence>
<evidence type="ECO:0000256" key="4">
    <source>
        <dbReference type="ARBA" id="ARBA00023163"/>
    </source>
</evidence>
<dbReference type="Pfam" id="PF23704">
    <property type="entry name" value="WHD_GTF3C1_N"/>
    <property type="match status" value="1"/>
</dbReference>
<dbReference type="PANTHER" id="PTHR15180">
    <property type="entry name" value="GENERAL TRANSCRIPTION FACTOR 3C POLYPEPTIDE 1"/>
    <property type="match status" value="1"/>
</dbReference>
<keyword evidence="2" id="KW-0597">Phosphoprotein</keyword>
<evidence type="ECO:0000259" key="9">
    <source>
        <dbReference type="Pfam" id="PF24101"/>
    </source>
</evidence>
<keyword evidence="5" id="KW-0539">Nucleus</keyword>
<evidence type="ECO:0000256" key="2">
    <source>
        <dbReference type="ARBA" id="ARBA00022553"/>
    </source>
</evidence>
<dbReference type="EMBL" id="JANEYG010000034">
    <property type="protein sequence ID" value="KAJ8917397.1"/>
    <property type="molecule type" value="Genomic_DNA"/>
</dbReference>
<keyword evidence="11" id="KW-1185">Reference proteome</keyword>
<feature type="region of interest" description="Disordered" evidence="6">
    <location>
        <begin position="1715"/>
        <end position="1758"/>
    </location>
</feature>
<keyword evidence="4" id="KW-0804">Transcription</keyword>
<evidence type="ECO:0008006" key="12">
    <source>
        <dbReference type="Google" id="ProtNLM"/>
    </source>
</evidence>
<accession>A0AAV8VTL0</accession>
<name>A0AAV8VTL0_9CUCU</name>
<dbReference type="SUPFAM" id="SSF46785">
    <property type="entry name" value="Winged helix' DNA-binding domain"/>
    <property type="match status" value="1"/>
</dbReference>
<dbReference type="PANTHER" id="PTHR15180:SF1">
    <property type="entry name" value="GENERAL TRANSCRIPTION FACTOR 3C POLYPEPTIDE 1"/>
    <property type="match status" value="1"/>
</dbReference>
<dbReference type="Proteomes" id="UP001159042">
    <property type="component" value="Unassembled WGS sequence"/>
</dbReference>
<evidence type="ECO:0000256" key="5">
    <source>
        <dbReference type="ARBA" id="ARBA00023242"/>
    </source>
</evidence>
<dbReference type="GO" id="GO:0042791">
    <property type="term" value="P:5S class rRNA transcription by RNA polymerase III"/>
    <property type="evidence" value="ECO:0007669"/>
    <property type="project" value="TreeGrafter"/>
</dbReference>
<feature type="domain" description="General transcription factor 3C polypeptide 1 winged-helix" evidence="8">
    <location>
        <begin position="127"/>
        <end position="270"/>
    </location>
</feature>
<evidence type="ECO:0000256" key="6">
    <source>
        <dbReference type="SAM" id="MobiDB-lite"/>
    </source>
</evidence>
<feature type="compositionally biased region" description="Basic and acidic residues" evidence="6">
    <location>
        <begin position="1736"/>
        <end position="1748"/>
    </location>
</feature>
<evidence type="ECO:0000259" key="8">
    <source>
        <dbReference type="Pfam" id="PF23704"/>
    </source>
</evidence>
<dbReference type="GO" id="GO:0003677">
    <property type="term" value="F:DNA binding"/>
    <property type="evidence" value="ECO:0007669"/>
    <property type="project" value="UniProtKB-KW"/>
</dbReference>
<dbReference type="InterPro" id="IPR036390">
    <property type="entry name" value="WH_DNA-bd_sf"/>
</dbReference>
<protein>
    <recommendedName>
        <fullName evidence="12">General transcription factor 3C polypeptide 1</fullName>
    </recommendedName>
</protein>
<dbReference type="GO" id="GO:0006384">
    <property type="term" value="P:transcription initiation at RNA polymerase III promoter"/>
    <property type="evidence" value="ECO:0007669"/>
    <property type="project" value="InterPro"/>
</dbReference>
<organism evidence="10 11">
    <name type="scientific">Exocentrus adspersus</name>
    <dbReference type="NCBI Taxonomy" id="1586481"/>
    <lineage>
        <taxon>Eukaryota</taxon>
        <taxon>Metazoa</taxon>
        <taxon>Ecdysozoa</taxon>
        <taxon>Arthropoda</taxon>
        <taxon>Hexapoda</taxon>
        <taxon>Insecta</taxon>
        <taxon>Pterygota</taxon>
        <taxon>Neoptera</taxon>
        <taxon>Endopterygota</taxon>
        <taxon>Coleoptera</taxon>
        <taxon>Polyphaga</taxon>
        <taxon>Cucujiformia</taxon>
        <taxon>Chrysomeloidea</taxon>
        <taxon>Cerambycidae</taxon>
        <taxon>Lamiinae</taxon>
        <taxon>Acanthocinini</taxon>
        <taxon>Exocentrus</taxon>
    </lineage>
</organism>
<dbReference type="Pfam" id="PF04182">
    <property type="entry name" value="B-block_TFIIIC"/>
    <property type="match status" value="1"/>
</dbReference>
<dbReference type="Pfam" id="PF24101">
    <property type="entry name" value="WHD_GTF3C1"/>
    <property type="match status" value="1"/>
</dbReference>
<gene>
    <name evidence="10" type="ORF">NQ315_002421</name>
</gene>
<reference evidence="10 11" key="1">
    <citation type="journal article" date="2023" name="Insect Mol. Biol.">
        <title>Genome sequencing provides insights into the evolution of gene families encoding plant cell wall-degrading enzymes in longhorned beetles.</title>
        <authorList>
            <person name="Shin N.R."/>
            <person name="Okamura Y."/>
            <person name="Kirsch R."/>
            <person name="Pauchet Y."/>
        </authorList>
    </citation>
    <scope>NUCLEOTIDE SEQUENCE [LARGE SCALE GENOMIC DNA]</scope>
    <source>
        <strain evidence="10">EAD_L_NR</strain>
    </source>
</reference>
<dbReference type="InterPro" id="IPR044210">
    <property type="entry name" value="Tfc3-like"/>
</dbReference>
<dbReference type="GO" id="GO:0005634">
    <property type="term" value="C:nucleus"/>
    <property type="evidence" value="ECO:0007669"/>
    <property type="project" value="UniProtKB-SubCell"/>
</dbReference>
<evidence type="ECO:0000256" key="1">
    <source>
        <dbReference type="ARBA" id="ARBA00004123"/>
    </source>
</evidence>
<feature type="domain" description="B-block binding subunit of TFIIIC" evidence="7">
    <location>
        <begin position="283"/>
        <end position="360"/>
    </location>
</feature>
<proteinExistence type="predicted"/>
<feature type="region of interest" description="Disordered" evidence="6">
    <location>
        <begin position="1216"/>
        <end position="1238"/>
    </location>
</feature>
<evidence type="ECO:0000313" key="10">
    <source>
        <dbReference type="EMBL" id="KAJ8917397.1"/>
    </source>
</evidence>
<dbReference type="GO" id="GO:0000127">
    <property type="term" value="C:transcription factor TFIIIC complex"/>
    <property type="evidence" value="ECO:0007669"/>
    <property type="project" value="InterPro"/>
</dbReference>
<comment type="caution">
    <text evidence="10">The sequence shown here is derived from an EMBL/GenBank/DDBJ whole genome shotgun (WGS) entry which is preliminary data.</text>
</comment>
<feature type="region of interest" description="Disordered" evidence="6">
    <location>
        <begin position="1790"/>
        <end position="1819"/>
    </location>
</feature>